<keyword evidence="4" id="KW-1185">Reference proteome</keyword>
<name>W9CDN4_SCLBF</name>
<organism evidence="3 4">
    <name type="scientific">Sclerotinia borealis (strain F-4128)</name>
    <dbReference type="NCBI Taxonomy" id="1432307"/>
    <lineage>
        <taxon>Eukaryota</taxon>
        <taxon>Fungi</taxon>
        <taxon>Dikarya</taxon>
        <taxon>Ascomycota</taxon>
        <taxon>Pezizomycotina</taxon>
        <taxon>Leotiomycetes</taxon>
        <taxon>Helotiales</taxon>
        <taxon>Sclerotiniaceae</taxon>
        <taxon>Sclerotinia</taxon>
    </lineage>
</organism>
<dbReference type="PANTHER" id="PTHR10963:SF60">
    <property type="entry name" value="GRAM-NEGATIVE BACTERIA-BINDING PROTEIN 1-RELATED"/>
    <property type="match status" value="1"/>
</dbReference>
<proteinExistence type="predicted"/>
<comment type="caution">
    <text evidence="3">The sequence shown here is derived from an EMBL/GenBank/DDBJ whole genome shotgun (WGS) entry which is preliminary data.</text>
</comment>
<evidence type="ECO:0000259" key="2">
    <source>
        <dbReference type="PROSITE" id="PS51762"/>
    </source>
</evidence>
<gene>
    <name evidence="3" type="ORF">SBOR_4728</name>
</gene>
<dbReference type="InterPro" id="IPR013320">
    <property type="entry name" value="ConA-like_dom_sf"/>
</dbReference>
<evidence type="ECO:0000313" key="3">
    <source>
        <dbReference type="EMBL" id="ESZ94852.1"/>
    </source>
</evidence>
<feature type="chain" id="PRO_5004921835" evidence="1">
    <location>
        <begin position="34"/>
        <end position="297"/>
    </location>
</feature>
<dbReference type="Proteomes" id="UP000019487">
    <property type="component" value="Unassembled WGS sequence"/>
</dbReference>
<dbReference type="SUPFAM" id="SSF49899">
    <property type="entry name" value="Concanavalin A-like lectins/glucanases"/>
    <property type="match status" value="1"/>
</dbReference>
<feature type="signal peptide" evidence="1">
    <location>
        <begin position="1"/>
        <end position="33"/>
    </location>
</feature>
<dbReference type="GO" id="GO:0005975">
    <property type="term" value="P:carbohydrate metabolic process"/>
    <property type="evidence" value="ECO:0007669"/>
    <property type="project" value="InterPro"/>
</dbReference>
<evidence type="ECO:0000256" key="1">
    <source>
        <dbReference type="SAM" id="SignalP"/>
    </source>
</evidence>
<accession>W9CDN4</accession>
<dbReference type="Gene3D" id="2.60.120.200">
    <property type="match status" value="1"/>
</dbReference>
<dbReference type="EMBL" id="AYSA01000222">
    <property type="protein sequence ID" value="ESZ94852.1"/>
    <property type="molecule type" value="Genomic_DNA"/>
</dbReference>
<keyword evidence="1" id="KW-0732">Signal</keyword>
<keyword evidence="3" id="KW-0378">Hydrolase</keyword>
<protein>
    <submittedName>
        <fullName evidence="3">Glycoside hydrolase family 16 protein</fullName>
    </submittedName>
</protein>
<dbReference type="HOGENOM" id="CLU_019533_3_1_1"/>
<dbReference type="OrthoDB" id="192832at2759"/>
<reference evidence="3 4" key="1">
    <citation type="journal article" date="2014" name="Genome Announc.">
        <title>Draft genome sequence of Sclerotinia borealis, a psychrophilic plant pathogenic fungus.</title>
        <authorList>
            <person name="Mardanov A.V."/>
            <person name="Beletsky A.V."/>
            <person name="Kadnikov V.V."/>
            <person name="Ignatov A.N."/>
            <person name="Ravin N.V."/>
        </authorList>
    </citation>
    <scope>NUCLEOTIDE SEQUENCE [LARGE SCALE GENOMIC DNA]</scope>
    <source>
        <strain evidence="4">F-4157</strain>
    </source>
</reference>
<evidence type="ECO:0000313" key="4">
    <source>
        <dbReference type="Proteomes" id="UP000019487"/>
    </source>
</evidence>
<dbReference type="PANTHER" id="PTHR10963">
    <property type="entry name" value="GLYCOSYL HYDROLASE-RELATED"/>
    <property type="match status" value="1"/>
</dbReference>
<dbReference type="GO" id="GO:0004553">
    <property type="term" value="F:hydrolase activity, hydrolyzing O-glycosyl compounds"/>
    <property type="evidence" value="ECO:0007669"/>
    <property type="project" value="InterPro"/>
</dbReference>
<dbReference type="Pfam" id="PF26113">
    <property type="entry name" value="GH16_XgeA"/>
    <property type="match status" value="1"/>
</dbReference>
<feature type="domain" description="GH16" evidence="2">
    <location>
        <begin position="44"/>
        <end position="297"/>
    </location>
</feature>
<dbReference type="AlphaFoldDB" id="W9CDN4"/>
<sequence length="297" mass="32668">MKQPFTSISPTPLYLSLPLTLLTLLLTLPLTHAGPAPSIPNFTLTWSDTFTGSAGHLASPSNWQYETPLTNNNNEIQQYTSFPLNANLSGYSTLHITPLYTPLTHTWTSARLSTHQSFGCANGEEMILQASIKLGQNDISHQQGFWPAFWTLGESFRSNFSWPNCGEWDIMELVNGASWNMGSAHWESASSETAQSLSSSNEALDRSKWHTYGVRVSRIGSWETQSIRWELDGETYYVVTGEMVGEYASWVKLVGETYFVILNIAVGGGWAGVPDDETWGGSGSGMEVGYVAVYNGA</sequence>
<dbReference type="PROSITE" id="PS51762">
    <property type="entry name" value="GH16_2"/>
    <property type="match status" value="1"/>
</dbReference>
<dbReference type="InterPro" id="IPR050546">
    <property type="entry name" value="Glycosyl_Hydrlase_16"/>
</dbReference>
<dbReference type="InterPro" id="IPR000757">
    <property type="entry name" value="Beta-glucanase-like"/>
</dbReference>